<dbReference type="SUPFAM" id="SSF46626">
    <property type="entry name" value="Cytochrome c"/>
    <property type="match status" value="1"/>
</dbReference>
<keyword evidence="7" id="KW-0732">Signal</keyword>
<accession>A0A285PCS6</accession>
<sequence length="138" mass="14844">MRPQGPIALLVVLLSALIGGLPAMASNHEKGEGEVLVTVTVPDLTMPEQIGKALFEENCASCHGKNAAGQKDVAPPLIHIIYEPSHHGDISFLLAAKQGVRAHHWPFGNMPPVPEVSDAEVKRITQYIRAVQRANGIF</sequence>
<dbReference type="InterPro" id="IPR009056">
    <property type="entry name" value="Cyt_c-like_dom"/>
</dbReference>
<evidence type="ECO:0000256" key="6">
    <source>
        <dbReference type="PROSITE-ProRule" id="PRU00433"/>
    </source>
</evidence>
<dbReference type="GO" id="GO:0009055">
    <property type="term" value="F:electron transfer activity"/>
    <property type="evidence" value="ECO:0007669"/>
    <property type="project" value="InterPro"/>
</dbReference>
<evidence type="ECO:0000313" key="10">
    <source>
        <dbReference type="Proteomes" id="UP000219439"/>
    </source>
</evidence>
<organism evidence="9 10">
    <name type="scientific">Cohaesibacter gelatinilyticus</name>
    <dbReference type="NCBI Taxonomy" id="372072"/>
    <lineage>
        <taxon>Bacteria</taxon>
        <taxon>Pseudomonadati</taxon>
        <taxon>Pseudomonadota</taxon>
        <taxon>Alphaproteobacteria</taxon>
        <taxon>Hyphomicrobiales</taxon>
        <taxon>Cohaesibacteraceae</taxon>
    </lineage>
</organism>
<dbReference type="InterPro" id="IPR036909">
    <property type="entry name" value="Cyt_c-like_dom_sf"/>
</dbReference>
<dbReference type="OrthoDB" id="9779283at2"/>
<evidence type="ECO:0000259" key="8">
    <source>
        <dbReference type="PROSITE" id="PS51007"/>
    </source>
</evidence>
<evidence type="ECO:0000256" key="3">
    <source>
        <dbReference type="ARBA" id="ARBA00022723"/>
    </source>
</evidence>
<keyword evidence="5 6" id="KW-0408">Iron</keyword>
<evidence type="ECO:0000256" key="7">
    <source>
        <dbReference type="SAM" id="SignalP"/>
    </source>
</evidence>
<dbReference type="PANTHER" id="PTHR37823">
    <property type="entry name" value="CYTOCHROME C-553-LIKE"/>
    <property type="match status" value="1"/>
</dbReference>
<dbReference type="InterPro" id="IPR051811">
    <property type="entry name" value="Cytochrome_c550/c551-like"/>
</dbReference>
<keyword evidence="4" id="KW-0249">Electron transport</keyword>
<protein>
    <submittedName>
        <fullName evidence="9">Cytochrome c</fullName>
    </submittedName>
</protein>
<dbReference type="PROSITE" id="PS51007">
    <property type="entry name" value="CYTC"/>
    <property type="match status" value="1"/>
</dbReference>
<proteinExistence type="predicted"/>
<evidence type="ECO:0000313" key="9">
    <source>
        <dbReference type="EMBL" id="SNZ19047.1"/>
    </source>
</evidence>
<feature type="signal peptide" evidence="7">
    <location>
        <begin position="1"/>
        <end position="25"/>
    </location>
</feature>
<feature type="domain" description="Cytochrome c" evidence="8">
    <location>
        <begin position="46"/>
        <end position="132"/>
    </location>
</feature>
<evidence type="ECO:0000256" key="1">
    <source>
        <dbReference type="ARBA" id="ARBA00022448"/>
    </source>
</evidence>
<evidence type="ECO:0000256" key="2">
    <source>
        <dbReference type="ARBA" id="ARBA00022617"/>
    </source>
</evidence>
<keyword evidence="3 6" id="KW-0479">Metal-binding</keyword>
<evidence type="ECO:0000256" key="4">
    <source>
        <dbReference type="ARBA" id="ARBA00022982"/>
    </source>
</evidence>
<dbReference type="Proteomes" id="UP000219439">
    <property type="component" value="Unassembled WGS sequence"/>
</dbReference>
<dbReference type="GO" id="GO:0046872">
    <property type="term" value="F:metal ion binding"/>
    <property type="evidence" value="ECO:0007669"/>
    <property type="project" value="UniProtKB-KW"/>
</dbReference>
<dbReference type="Gene3D" id="1.10.760.10">
    <property type="entry name" value="Cytochrome c-like domain"/>
    <property type="match status" value="1"/>
</dbReference>
<dbReference type="RefSeq" id="WP_097153433.1">
    <property type="nucleotide sequence ID" value="NZ_OBEL01000002.1"/>
</dbReference>
<dbReference type="Pfam" id="PF00034">
    <property type="entry name" value="Cytochrom_C"/>
    <property type="match status" value="1"/>
</dbReference>
<gene>
    <name evidence="9" type="ORF">SAMN06265368_2124</name>
</gene>
<name>A0A285PCS6_9HYPH</name>
<dbReference type="GO" id="GO:0020037">
    <property type="term" value="F:heme binding"/>
    <property type="evidence" value="ECO:0007669"/>
    <property type="project" value="InterPro"/>
</dbReference>
<dbReference type="PANTHER" id="PTHR37823:SF1">
    <property type="entry name" value="CYTOCHROME C-553-LIKE"/>
    <property type="match status" value="1"/>
</dbReference>
<feature type="chain" id="PRO_5012222290" evidence="7">
    <location>
        <begin position="26"/>
        <end position="138"/>
    </location>
</feature>
<keyword evidence="10" id="KW-1185">Reference proteome</keyword>
<keyword evidence="1" id="KW-0813">Transport</keyword>
<dbReference type="EMBL" id="OBEL01000002">
    <property type="protein sequence ID" value="SNZ19047.1"/>
    <property type="molecule type" value="Genomic_DNA"/>
</dbReference>
<keyword evidence="2 6" id="KW-0349">Heme</keyword>
<dbReference type="AlphaFoldDB" id="A0A285PCS6"/>
<evidence type="ECO:0000256" key="5">
    <source>
        <dbReference type="ARBA" id="ARBA00023004"/>
    </source>
</evidence>
<reference evidence="9 10" key="1">
    <citation type="submission" date="2017-09" db="EMBL/GenBank/DDBJ databases">
        <authorList>
            <person name="Ehlers B."/>
            <person name="Leendertz F.H."/>
        </authorList>
    </citation>
    <scope>NUCLEOTIDE SEQUENCE [LARGE SCALE GENOMIC DNA]</scope>
    <source>
        <strain evidence="9 10">DSM 18289</strain>
    </source>
</reference>